<dbReference type="PANTHER" id="PTHR42659:SF9">
    <property type="entry name" value="XANTHINE DEHYDROGENASE FAD-BINDING SUBUNIT XDHB-RELATED"/>
    <property type="match status" value="1"/>
</dbReference>
<evidence type="ECO:0000313" key="5">
    <source>
        <dbReference type="Proteomes" id="UP000199701"/>
    </source>
</evidence>
<evidence type="ECO:0000256" key="1">
    <source>
        <dbReference type="ARBA" id="ARBA00022630"/>
    </source>
</evidence>
<dbReference type="EMBL" id="FOJI01000013">
    <property type="protein sequence ID" value="SEW37793.1"/>
    <property type="molecule type" value="Genomic_DNA"/>
</dbReference>
<dbReference type="InterPro" id="IPR036318">
    <property type="entry name" value="FAD-bd_PCMH-like_sf"/>
</dbReference>
<dbReference type="PANTHER" id="PTHR42659">
    <property type="entry name" value="XANTHINE DEHYDROGENASE SUBUNIT C-RELATED"/>
    <property type="match status" value="1"/>
</dbReference>
<dbReference type="GO" id="GO:0071949">
    <property type="term" value="F:FAD binding"/>
    <property type="evidence" value="ECO:0007669"/>
    <property type="project" value="InterPro"/>
</dbReference>
<dbReference type="PROSITE" id="PS51387">
    <property type="entry name" value="FAD_PCMH"/>
    <property type="match status" value="1"/>
</dbReference>
<evidence type="ECO:0000313" key="4">
    <source>
        <dbReference type="EMBL" id="SEW37793.1"/>
    </source>
</evidence>
<dbReference type="Pfam" id="PF03450">
    <property type="entry name" value="CO_deh_flav_C"/>
    <property type="match status" value="1"/>
</dbReference>
<dbReference type="AlphaFoldDB" id="A0A1I0RAG9"/>
<dbReference type="SUPFAM" id="SSF55447">
    <property type="entry name" value="CO dehydrogenase flavoprotein C-terminal domain-like"/>
    <property type="match status" value="1"/>
</dbReference>
<dbReference type="OrthoDB" id="9789842at2"/>
<keyword evidence="5" id="KW-1185">Reference proteome</keyword>
<organism evidence="4 5">
    <name type="scientific">[Clostridium] fimetarium</name>
    <dbReference type="NCBI Taxonomy" id="99656"/>
    <lineage>
        <taxon>Bacteria</taxon>
        <taxon>Bacillati</taxon>
        <taxon>Bacillota</taxon>
        <taxon>Clostridia</taxon>
        <taxon>Lachnospirales</taxon>
        <taxon>Lachnospiraceae</taxon>
    </lineage>
</organism>
<dbReference type="InterPro" id="IPR005107">
    <property type="entry name" value="CO_DH_flav_C"/>
</dbReference>
<dbReference type="GO" id="GO:0016491">
    <property type="term" value="F:oxidoreductase activity"/>
    <property type="evidence" value="ECO:0007669"/>
    <property type="project" value="UniProtKB-KW"/>
</dbReference>
<reference evidence="4 5" key="1">
    <citation type="submission" date="2016-10" db="EMBL/GenBank/DDBJ databases">
        <authorList>
            <person name="de Groot N.N."/>
        </authorList>
    </citation>
    <scope>NUCLEOTIDE SEQUENCE [LARGE SCALE GENOMIC DNA]</scope>
    <source>
        <strain evidence="4 5">DSM 9179</strain>
    </source>
</reference>
<proteinExistence type="predicted"/>
<gene>
    <name evidence="4" type="ORF">SAMN05421659_11375</name>
</gene>
<dbReference type="InterPro" id="IPR036683">
    <property type="entry name" value="CO_DH_flav_C_dom_sf"/>
</dbReference>
<dbReference type="STRING" id="99656.SAMN05421659_11375"/>
<dbReference type="RefSeq" id="WP_092455720.1">
    <property type="nucleotide sequence ID" value="NZ_FOJI01000013.1"/>
</dbReference>
<dbReference type="InterPro" id="IPR016166">
    <property type="entry name" value="FAD-bd_PCMH"/>
</dbReference>
<evidence type="ECO:0000259" key="3">
    <source>
        <dbReference type="PROSITE" id="PS51387"/>
    </source>
</evidence>
<evidence type="ECO:0000256" key="2">
    <source>
        <dbReference type="ARBA" id="ARBA00023002"/>
    </source>
</evidence>
<dbReference type="Gene3D" id="3.30.465.10">
    <property type="match status" value="1"/>
</dbReference>
<feature type="domain" description="FAD-binding PCMH-type" evidence="3">
    <location>
        <begin position="1"/>
        <end position="170"/>
    </location>
</feature>
<dbReference type="InterPro" id="IPR051312">
    <property type="entry name" value="Diverse_Substr_Oxidored"/>
</dbReference>
<keyword evidence="2" id="KW-0560">Oxidoreductase</keyword>
<name>A0A1I0RAG9_9FIRM</name>
<keyword evidence="1" id="KW-0285">Flavoprotein</keyword>
<sequence length="280" mass="31496">MVKSLNPSTLKEALIMKKNNRNAIIYAGGSDLMVAKKVSHEMLFINQLNELKEIYEDEEFLTIGAASIYYDMIQNPLIPELLKQVLKDIASPAIRNVATIGGNICNASPAGDSLPALYIFDTKIVAASLDDHNQIIERIIPIENFILGIRKIDLKSDEIVTKIIIPKDKISRTTKMGYKKVGARKAQAISKLLFVAVMNVENDQVTDLRVAYGSVGITTLRRKDIESHYIGIKYKELLAKIPEIIDEYRECLHPIDDQRSTAVYRKKGCLNLLEDFLNEC</sequence>
<dbReference type="SUPFAM" id="SSF56176">
    <property type="entry name" value="FAD-binding/transporter-associated domain-like"/>
    <property type="match status" value="1"/>
</dbReference>
<dbReference type="Pfam" id="PF00941">
    <property type="entry name" value="FAD_binding_5"/>
    <property type="match status" value="1"/>
</dbReference>
<protein>
    <submittedName>
        <fullName evidence="4">CO or xanthine dehydrogenase, FAD-binding subunit</fullName>
    </submittedName>
</protein>
<dbReference type="SMART" id="SM01092">
    <property type="entry name" value="CO_deh_flav_C"/>
    <property type="match status" value="1"/>
</dbReference>
<accession>A0A1I0RAG9</accession>
<dbReference type="InterPro" id="IPR002346">
    <property type="entry name" value="Mopterin_DH_FAD-bd"/>
</dbReference>
<dbReference type="InterPro" id="IPR016169">
    <property type="entry name" value="FAD-bd_PCMH_sub2"/>
</dbReference>
<dbReference type="Proteomes" id="UP000199701">
    <property type="component" value="Unassembled WGS sequence"/>
</dbReference>
<dbReference type="Gene3D" id="3.30.390.50">
    <property type="entry name" value="CO dehydrogenase flavoprotein, C-terminal domain"/>
    <property type="match status" value="1"/>
</dbReference>